<keyword evidence="3 6" id="KW-0540">Nuclease</keyword>
<name>A0A2S2E473_9ALTE</name>
<keyword evidence="2 6" id="KW-0963">Cytoplasm</keyword>
<dbReference type="SUPFAM" id="SSF116842">
    <property type="entry name" value="XseB-like"/>
    <property type="match status" value="1"/>
</dbReference>
<comment type="catalytic activity">
    <reaction evidence="6">
        <text>Exonucleolytic cleavage in either 5'- to 3'- or 3'- to 5'-direction to yield nucleoside 5'-phosphates.</text>
        <dbReference type="EC" id="3.1.11.6"/>
    </reaction>
</comment>
<keyword evidence="8" id="KW-1185">Reference proteome</keyword>
<dbReference type="EMBL" id="CP029347">
    <property type="protein sequence ID" value="AWL12451.1"/>
    <property type="molecule type" value="Genomic_DNA"/>
</dbReference>
<accession>A0A2S2E473</accession>
<dbReference type="KEGG" id="salh:HMF8227_01981"/>
<comment type="function">
    <text evidence="6">Bidirectionally degrades single-stranded DNA into large acid-insoluble oligonucleotides, which are then degraded further into small acid-soluble oligonucleotides.</text>
</comment>
<evidence type="ECO:0000256" key="3">
    <source>
        <dbReference type="ARBA" id="ARBA00022722"/>
    </source>
</evidence>
<dbReference type="Proteomes" id="UP000245728">
    <property type="component" value="Chromosome"/>
</dbReference>
<evidence type="ECO:0000256" key="6">
    <source>
        <dbReference type="HAMAP-Rule" id="MF_00337"/>
    </source>
</evidence>
<dbReference type="Pfam" id="PF02609">
    <property type="entry name" value="Exonuc_VII_S"/>
    <property type="match status" value="1"/>
</dbReference>
<comment type="subunit">
    <text evidence="6">Heterooligomer composed of large and small subunits.</text>
</comment>
<evidence type="ECO:0000313" key="7">
    <source>
        <dbReference type="EMBL" id="AWL12451.1"/>
    </source>
</evidence>
<dbReference type="NCBIfam" id="TIGR01280">
    <property type="entry name" value="xseB"/>
    <property type="match status" value="1"/>
</dbReference>
<dbReference type="GO" id="GO:0009318">
    <property type="term" value="C:exodeoxyribonuclease VII complex"/>
    <property type="evidence" value="ECO:0007669"/>
    <property type="project" value="UniProtKB-UniRule"/>
</dbReference>
<dbReference type="GO" id="GO:0005829">
    <property type="term" value="C:cytosol"/>
    <property type="evidence" value="ECO:0007669"/>
    <property type="project" value="TreeGrafter"/>
</dbReference>
<sequence length="65" mass="7498">MQELETIVEQMEAGELPLEEALQRFERGIALTQQGQQKLQQAEQKVKMLLAEQGQENLVDFEPEQ</sequence>
<dbReference type="PIRSF" id="PIRSF006488">
    <property type="entry name" value="Exonuc_VII_S"/>
    <property type="match status" value="1"/>
</dbReference>
<proteinExistence type="inferred from homology"/>
<protein>
    <recommendedName>
        <fullName evidence="6">Exodeoxyribonuclease 7 small subunit</fullName>
        <ecNumber evidence="6">3.1.11.6</ecNumber>
    </recommendedName>
    <alternativeName>
        <fullName evidence="6">Exodeoxyribonuclease VII small subunit</fullName>
        <shortName evidence="6">Exonuclease VII small subunit</shortName>
    </alternativeName>
</protein>
<reference evidence="7 8" key="1">
    <citation type="submission" date="2018-05" db="EMBL/GenBank/DDBJ databases">
        <title>Salinimonas sp. HMF8227 Genome sequencing and assembly.</title>
        <authorList>
            <person name="Kang H."/>
            <person name="Kang J."/>
            <person name="Cha I."/>
            <person name="Kim H."/>
            <person name="Joh K."/>
        </authorList>
    </citation>
    <scope>NUCLEOTIDE SEQUENCE [LARGE SCALE GENOMIC DNA]</scope>
    <source>
        <strain evidence="7 8">HMF8227</strain>
    </source>
</reference>
<evidence type="ECO:0000256" key="5">
    <source>
        <dbReference type="ARBA" id="ARBA00022839"/>
    </source>
</evidence>
<keyword evidence="4 6" id="KW-0378">Hydrolase</keyword>
<evidence type="ECO:0000256" key="1">
    <source>
        <dbReference type="ARBA" id="ARBA00009998"/>
    </source>
</evidence>
<comment type="similarity">
    <text evidence="1 6">Belongs to the XseB family.</text>
</comment>
<dbReference type="InterPro" id="IPR037004">
    <property type="entry name" value="Exonuc_VII_ssu_sf"/>
</dbReference>
<evidence type="ECO:0000256" key="2">
    <source>
        <dbReference type="ARBA" id="ARBA00022490"/>
    </source>
</evidence>
<comment type="subcellular location">
    <subcellularLocation>
        <location evidence="6">Cytoplasm</location>
    </subcellularLocation>
</comment>
<dbReference type="HAMAP" id="MF_00337">
    <property type="entry name" value="Exonuc_7_S"/>
    <property type="match status" value="1"/>
</dbReference>
<dbReference type="AlphaFoldDB" id="A0A2S2E473"/>
<dbReference type="NCBIfam" id="NF002140">
    <property type="entry name" value="PRK00977.1-4"/>
    <property type="match status" value="1"/>
</dbReference>
<keyword evidence="5 6" id="KW-0269">Exonuclease</keyword>
<dbReference type="PANTHER" id="PTHR34137:SF1">
    <property type="entry name" value="EXODEOXYRIBONUCLEASE 7 SMALL SUBUNIT"/>
    <property type="match status" value="1"/>
</dbReference>
<dbReference type="GO" id="GO:0006308">
    <property type="term" value="P:DNA catabolic process"/>
    <property type="evidence" value="ECO:0007669"/>
    <property type="project" value="UniProtKB-UniRule"/>
</dbReference>
<organism evidence="7 8">
    <name type="scientific">Saliniradius amylolyticus</name>
    <dbReference type="NCBI Taxonomy" id="2183582"/>
    <lineage>
        <taxon>Bacteria</taxon>
        <taxon>Pseudomonadati</taxon>
        <taxon>Pseudomonadota</taxon>
        <taxon>Gammaproteobacteria</taxon>
        <taxon>Alteromonadales</taxon>
        <taxon>Alteromonadaceae</taxon>
        <taxon>Saliniradius</taxon>
    </lineage>
</organism>
<dbReference type="EC" id="3.1.11.6" evidence="6"/>
<dbReference type="GO" id="GO:0008855">
    <property type="term" value="F:exodeoxyribonuclease VII activity"/>
    <property type="evidence" value="ECO:0007669"/>
    <property type="project" value="UniProtKB-UniRule"/>
</dbReference>
<dbReference type="Gene3D" id="1.10.287.1040">
    <property type="entry name" value="Exonuclease VII, small subunit"/>
    <property type="match status" value="1"/>
</dbReference>
<evidence type="ECO:0000256" key="4">
    <source>
        <dbReference type="ARBA" id="ARBA00022801"/>
    </source>
</evidence>
<dbReference type="InterPro" id="IPR003761">
    <property type="entry name" value="Exonuc_VII_S"/>
</dbReference>
<dbReference type="PANTHER" id="PTHR34137">
    <property type="entry name" value="EXODEOXYRIBONUCLEASE 7 SMALL SUBUNIT"/>
    <property type="match status" value="1"/>
</dbReference>
<evidence type="ECO:0000313" key="8">
    <source>
        <dbReference type="Proteomes" id="UP000245728"/>
    </source>
</evidence>
<gene>
    <name evidence="6 7" type="primary">xseB</name>
    <name evidence="7" type="ORF">HMF8227_01981</name>
</gene>